<protein>
    <submittedName>
        <fullName evidence="1">Uncharacterized protein</fullName>
    </submittedName>
</protein>
<name>A0A1I8EXX6_WUCBA</name>
<organism evidence="1">
    <name type="scientific">Wuchereria bancrofti</name>
    <dbReference type="NCBI Taxonomy" id="6293"/>
    <lineage>
        <taxon>Eukaryota</taxon>
        <taxon>Metazoa</taxon>
        <taxon>Ecdysozoa</taxon>
        <taxon>Nematoda</taxon>
        <taxon>Chromadorea</taxon>
        <taxon>Rhabditida</taxon>
        <taxon>Spirurina</taxon>
        <taxon>Spiruromorpha</taxon>
        <taxon>Filarioidea</taxon>
        <taxon>Onchocercidae</taxon>
        <taxon>Wuchereria</taxon>
    </lineage>
</organism>
<accession>A0A1I8EXX6</accession>
<dbReference type="AlphaFoldDB" id="A0A1I8EXX6"/>
<sequence length="158" mass="17835">MSSAGTTSAKTAQAIRMHNEATVRLKELRQIVQSEVIGSGQGTDEIIQLQGGGELHFVNTKNTRAYYLNHEESWLYLERENDGTSGTLYIVRRLPDGRLVTKNIQFLTKTNILKILTKSHCFLMTMFVFKSTFKSDTHPIAPIKDQKKNGMRASIIAF</sequence>
<proteinExistence type="predicted"/>
<reference evidence="1" key="1">
    <citation type="submission" date="2016-11" db="UniProtKB">
        <authorList>
            <consortium name="WormBaseParasite"/>
        </authorList>
    </citation>
    <scope>IDENTIFICATION</scope>
    <source>
        <strain evidence="1">pt0022</strain>
    </source>
</reference>
<dbReference type="WBParaSite" id="maker-PairedContig_5961-snap-gene-0.17-mRNA-1">
    <property type="protein sequence ID" value="maker-PairedContig_5961-snap-gene-0.17-mRNA-1"/>
    <property type="gene ID" value="maker-PairedContig_5961-snap-gene-0.17"/>
</dbReference>
<evidence type="ECO:0000313" key="1">
    <source>
        <dbReference type="WBParaSite" id="maker-PairedContig_5961-snap-gene-0.17-mRNA-1"/>
    </source>
</evidence>